<protein>
    <submittedName>
        <fullName evidence="2">D-glutamate deacylase</fullName>
    </submittedName>
</protein>
<feature type="domain" description="Amidohydrolase 3" evidence="1">
    <location>
        <begin position="250"/>
        <end position="480"/>
    </location>
</feature>
<dbReference type="Gene3D" id="3.30.1490.130">
    <property type="entry name" value="D-aminoacylase. Domain 3"/>
    <property type="match status" value="1"/>
</dbReference>
<dbReference type="PANTHER" id="PTHR11647:SF1">
    <property type="entry name" value="COLLAPSIN RESPONSE MEDIATOR PROTEIN"/>
    <property type="match status" value="1"/>
</dbReference>
<gene>
    <name evidence="2" type="ORF">GCM10011505_35040</name>
</gene>
<feature type="domain" description="Amidohydrolase 3" evidence="1">
    <location>
        <begin position="48"/>
        <end position="246"/>
    </location>
</feature>
<dbReference type="Proteomes" id="UP000603352">
    <property type="component" value="Unassembled WGS sequence"/>
</dbReference>
<evidence type="ECO:0000259" key="1">
    <source>
        <dbReference type="Pfam" id="PF07969"/>
    </source>
</evidence>
<reference evidence="3" key="1">
    <citation type="journal article" date="2019" name="Int. J. Syst. Evol. Microbiol.">
        <title>The Global Catalogue of Microorganisms (GCM) 10K type strain sequencing project: providing services to taxonomists for standard genome sequencing and annotation.</title>
        <authorList>
            <consortium name="The Broad Institute Genomics Platform"/>
            <consortium name="The Broad Institute Genome Sequencing Center for Infectious Disease"/>
            <person name="Wu L."/>
            <person name="Ma J."/>
        </authorList>
    </citation>
    <scope>NUCLEOTIDE SEQUENCE [LARGE SCALE GENOMIC DNA]</scope>
    <source>
        <strain evidence="3">CGMCC 1.10188</strain>
    </source>
</reference>
<dbReference type="RefSeq" id="WP_188580201.1">
    <property type="nucleotide sequence ID" value="NZ_BMDZ01000046.1"/>
</dbReference>
<dbReference type="PANTHER" id="PTHR11647">
    <property type="entry name" value="HYDRANTOINASE/DIHYDROPYRIMIDINASE FAMILY MEMBER"/>
    <property type="match status" value="1"/>
</dbReference>
<comment type="caution">
    <text evidence="2">The sequence shown here is derived from an EMBL/GenBank/DDBJ whole genome shotgun (WGS) entry which is preliminary data.</text>
</comment>
<dbReference type="InterPro" id="IPR050378">
    <property type="entry name" value="Metallo-dep_Hydrolases_sf"/>
</dbReference>
<dbReference type="SUPFAM" id="SSF51338">
    <property type="entry name" value="Composite domain of metallo-dependent hydrolases"/>
    <property type="match status" value="1"/>
</dbReference>
<accession>A0ABQ1IW04</accession>
<organism evidence="2 3">
    <name type="scientific">Tistrella bauzanensis</name>
    <dbReference type="NCBI Taxonomy" id="657419"/>
    <lineage>
        <taxon>Bacteria</taxon>
        <taxon>Pseudomonadati</taxon>
        <taxon>Pseudomonadota</taxon>
        <taxon>Alphaproteobacteria</taxon>
        <taxon>Geminicoccales</taxon>
        <taxon>Geminicoccaceae</taxon>
        <taxon>Tistrella</taxon>
    </lineage>
</organism>
<dbReference type="InterPro" id="IPR023100">
    <property type="entry name" value="D-aminoacylase_insert_dom_sf"/>
</dbReference>
<dbReference type="Pfam" id="PF07969">
    <property type="entry name" value="Amidohydro_3"/>
    <property type="match status" value="2"/>
</dbReference>
<dbReference type="Gene3D" id="3.20.20.140">
    <property type="entry name" value="Metal-dependent hydrolases"/>
    <property type="match status" value="1"/>
</dbReference>
<dbReference type="InterPro" id="IPR011059">
    <property type="entry name" value="Metal-dep_hydrolase_composite"/>
</dbReference>
<keyword evidence="3" id="KW-1185">Reference proteome</keyword>
<dbReference type="InterPro" id="IPR032466">
    <property type="entry name" value="Metal_Hydrolase"/>
</dbReference>
<dbReference type="SUPFAM" id="SSF51556">
    <property type="entry name" value="Metallo-dependent hydrolases"/>
    <property type="match status" value="1"/>
</dbReference>
<name>A0ABQ1IW04_9PROT</name>
<evidence type="ECO:0000313" key="2">
    <source>
        <dbReference type="EMBL" id="GGB50950.1"/>
    </source>
</evidence>
<sequence length="501" mass="53067">MAGTPVFDLVIRAGRVIDPESGHDAIADIGIVGDRIAAVGPSLGAGVREIDAAGLVVAPGFIDLHAHGQSVPADRMQAFDGVTTALELEVGALPVAGWYDQQQAAGRVLNYGTAAAWLFARKAAMIGLNLDGSLAPIELMGAGSNDMRWSVDASTPAQTDAIVALTRQGLDEGALGIGIPHGYASGAGMKEMARICSLAAEYARPTYTHIAYMSNIDPKSSIEAYVNLIGLAGATGAHMHICHLNSTSLRDIEQAARLIGKAQAQGLPITTEAYPYGTGSTVLSAGFFMESNFVERTGTGYDAIEVVSTGRRFQSRDDLAAARADAPESLVLWHFLDTENPHDHKLLDISVTYPGGAIASDAVPWSNPDGSLYAGEEWPIAADKSSHPRSSGTFTRFLAQWVREREVVPLMEAIAKCTLIPARIVESCSDAFRRKGRIQAGCDADIVVFDLARVQDRATFEAMHLAADGMVHVLVNGEAVIADGALVRDARPGRAIRSDPR</sequence>
<evidence type="ECO:0000313" key="3">
    <source>
        <dbReference type="Proteomes" id="UP000603352"/>
    </source>
</evidence>
<proteinExistence type="predicted"/>
<dbReference type="NCBIfam" id="NF006560">
    <property type="entry name" value="PRK09061.1"/>
    <property type="match status" value="1"/>
</dbReference>
<dbReference type="InterPro" id="IPR013108">
    <property type="entry name" value="Amidohydro_3"/>
</dbReference>
<dbReference type="Gene3D" id="2.30.40.10">
    <property type="entry name" value="Urease, subunit C, domain 1"/>
    <property type="match status" value="1"/>
</dbReference>
<dbReference type="EMBL" id="BMDZ01000046">
    <property type="protein sequence ID" value="GGB50950.1"/>
    <property type="molecule type" value="Genomic_DNA"/>
</dbReference>